<keyword evidence="1" id="KW-0812">Transmembrane</keyword>
<feature type="transmembrane region" description="Helical" evidence="1">
    <location>
        <begin position="187"/>
        <end position="205"/>
    </location>
</feature>
<accession>A0A4Q1US84</accession>
<comment type="caution">
    <text evidence="2">The sequence shown here is derived from an EMBL/GenBank/DDBJ whole genome shotgun (WGS) entry which is preliminary data.</text>
</comment>
<feature type="transmembrane region" description="Helical" evidence="1">
    <location>
        <begin position="66"/>
        <end position="84"/>
    </location>
</feature>
<keyword evidence="3" id="KW-1185">Reference proteome</keyword>
<evidence type="ECO:0000313" key="3">
    <source>
        <dbReference type="Proteomes" id="UP000290819"/>
    </source>
</evidence>
<organism evidence="2 3">
    <name type="scientific">Bradyrhizobium betae</name>
    <dbReference type="NCBI Taxonomy" id="244734"/>
    <lineage>
        <taxon>Bacteria</taxon>
        <taxon>Pseudomonadati</taxon>
        <taxon>Pseudomonadota</taxon>
        <taxon>Alphaproteobacteria</taxon>
        <taxon>Hyphomicrobiales</taxon>
        <taxon>Nitrobacteraceae</taxon>
        <taxon>Bradyrhizobium</taxon>
    </lineage>
</organism>
<dbReference type="RefSeq" id="WP_129273714.1">
    <property type="nucleotide sequence ID" value="NZ_MZXW01000038.1"/>
</dbReference>
<proteinExistence type="predicted"/>
<evidence type="ECO:0000256" key="1">
    <source>
        <dbReference type="SAM" id="Phobius"/>
    </source>
</evidence>
<feature type="transmembrane region" description="Helical" evidence="1">
    <location>
        <begin position="217"/>
        <end position="237"/>
    </location>
</feature>
<dbReference type="Pfam" id="PF16955">
    <property type="entry name" value="OFeT_1"/>
    <property type="match status" value="1"/>
</dbReference>
<protein>
    <submittedName>
        <fullName evidence="2">Uncharacterized protein</fullName>
    </submittedName>
</protein>
<dbReference type="AlphaFoldDB" id="A0A4Q1US84"/>
<feature type="transmembrane region" description="Helical" evidence="1">
    <location>
        <begin position="154"/>
        <end position="175"/>
    </location>
</feature>
<feature type="transmembrane region" description="Helical" evidence="1">
    <location>
        <begin position="39"/>
        <end position="60"/>
    </location>
</feature>
<dbReference type="InterPro" id="IPR031594">
    <property type="entry name" value="OFeT_1"/>
</dbReference>
<reference evidence="2 3" key="1">
    <citation type="submission" date="2017-03" db="EMBL/GenBank/DDBJ databases">
        <authorList>
            <person name="Safronova V.I."/>
            <person name="Sazanova A.L."/>
            <person name="Chirak E.R."/>
        </authorList>
    </citation>
    <scope>NUCLEOTIDE SEQUENCE [LARGE SCALE GENOMIC DNA]</scope>
    <source>
        <strain evidence="2 3">Opo-243</strain>
    </source>
</reference>
<gene>
    <name evidence="2" type="ORF">B5V03_28280</name>
</gene>
<keyword evidence="1" id="KW-0472">Membrane</keyword>
<dbReference type="Proteomes" id="UP000290819">
    <property type="component" value="Unassembled WGS sequence"/>
</dbReference>
<sequence length="246" mass="25730">MNLAWPIVTAAFLASLVEAVEALTIVLAVVTIRGWRPAAIGLFAGLCALSGLVVLFGPALDQIPVHLLQFIIGVLLLLFGLRWLRKAILRAAGLIALHDEEAAFAAETSQLQGLVDRSEARLDRIASLTAFKAVLLEGLEVIFVVIALGTGKGMFASAAAGAIAACSLVLLLGLAIHRPLARVPENALKFIVGVLLSAFGVFWTGEALGIAWPGSDFAIIAFALVFFGAGCVAVVLARRPDQRASA</sequence>
<name>A0A4Q1US84_9BRAD</name>
<dbReference type="OrthoDB" id="571245at2"/>
<evidence type="ECO:0000313" key="2">
    <source>
        <dbReference type="EMBL" id="RXT40198.1"/>
    </source>
</evidence>
<feature type="transmembrane region" description="Helical" evidence="1">
    <location>
        <begin position="125"/>
        <end position="148"/>
    </location>
</feature>
<feature type="transmembrane region" description="Helical" evidence="1">
    <location>
        <begin position="6"/>
        <end position="32"/>
    </location>
</feature>
<dbReference type="EMBL" id="MZXW01000038">
    <property type="protein sequence ID" value="RXT40198.1"/>
    <property type="molecule type" value="Genomic_DNA"/>
</dbReference>
<keyword evidence="1" id="KW-1133">Transmembrane helix</keyword>